<dbReference type="GO" id="GO:0016841">
    <property type="term" value="F:ammonia-lyase activity"/>
    <property type="evidence" value="ECO:0007669"/>
    <property type="project" value="InterPro"/>
</dbReference>
<proteinExistence type="predicted"/>
<dbReference type="KEGG" id="haad:MW046_13875"/>
<dbReference type="InterPro" id="IPR022313">
    <property type="entry name" value="Phe/His_NH3-lyase_AS"/>
</dbReference>
<accession>A0A8U0A9J3</accession>
<dbReference type="InterPro" id="IPR008948">
    <property type="entry name" value="L-Aspartase-like"/>
</dbReference>
<dbReference type="EMBL" id="CP096020">
    <property type="protein sequence ID" value="UPM44517.1"/>
    <property type="molecule type" value="Genomic_DNA"/>
</dbReference>
<evidence type="ECO:0000313" key="3">
    <source>
        <dbReference type="Proteomes" id="UP000831768"/>
    </source>
</evidence>
<reference evidence="2" key="1">
    <citation type="submission" date="2022-04" db="EMBL/GenBank/DDBJ databases">
        <title>Halocatena sp. nov., isolated from a salt lake.</title>
        <authorList>
            <person name="Cui H.-L."/>
        </authorList>
    </citation>
    <scope>NUCLEOTIDE SEQUENCE</scope>
    <source>
        <strain evidence="2">AD-1</strain>
        <plasmid evidence="2">unnamed1</plasmid>
    </source>
</reference>
<protein>
    <submittedName>
        <fullName evidence="2">Aromatic amino acid ammonia-lyase</fullName>
    </submittedName>
</protein>
<keyword evidence="2" id="KW-0614">Plasmid</keyword>
<dbReference type="RefSeq" id="WP_247995171.1">
    <property type="nucleotide sequence ID" value="NZ_CP096020.1"/>
</dbReference>
<dbReference type="InterPro" id="IPR001106">
    <property type="entry name" value="Aromatic_Lyase"/>
</dbReference>
<dbReference type="PROSITE" id="PS00488">
    <property type="entry name" value="PAL_HISTIDASE"/>
    <property type="match status" value="1"/>
</dbReference>
<evidence type="ECO:0000256" key="1">
    <source>
        <dbReference type="ARBA" id="ARBA00023239"/>
    </source>
</evidence>
<name>A0A8U0A9J3_9EURY</name>
<dbReference type="Proteomes" id="UP000831768">
    <property type="component" value="Plasmid unnamed1"/>
</dbReference>
<dbReference type="GeneID" id="71929156"/>
<keyword evidence="3" id="KW-1185">Reference proteome</keyword>
<dbReference type="InterPro" id="IPR024083">
    <property type="entry name" value="Fumarase/histidase_N"/>
</dbReference>
<evidence type="ECO:0000313" key="2">
    <source>
        <dbReference type="EMBL" id="UPM44517.1"/>
    </source>
</evidence>
<dbReference type="AlphaFoldDB" id="A0A8U0A9J3"/>
<dbReference type="Gene3D" id="1.10.275.10">
    <property type="entry name" value="Fumarase/aspartase (N-terminal domain)"/>
    <property type="match status" value="1"/>
</dbReference>
<keyword evidence="1" id="KW-0456">Lyase</keyword>
<gene>
    <name evidence="2" type="ORF">MW046_13875</name>
</gene>
<dbReference type="CDD" id="cd00332">
    <property type="entry name" value="PAL-HAL"/>
    <property type="match status" value="1"/>
</dbReference>
<sequence>MSIRLGPKQELGIEEIHQLGKSGTTVELTDAATQAIEESYEHVGDWLDEGRVIYGITTGVGELLHNIVPPDQSREMSHNICQSHAVGVGDRLDKAMVRRMMGVRLHTFAQGHSGVQLALTKLLQELINRNITPVVPEQGTVSASGDLNPLAHIGTVLTGDGDVLYEGETMDAAEAFDHEGLDPITLEPKEGLSCMNGTTATTPMSAMALREANHVLKTSLLATALSMEVLHASAEPFDPDVLAIRPHPGMLRVGTILRDILEDSDLIRQKEVIQVEFDELLNEDESVHTDAFRQDSYSLRGIPQIIGPTLESYHFCKDTVETELNSVDDNPVVIPEEDQCLHSAQFHAQSLAHSMDVLKLSLAEVGVICERQAARLLDPAVSKGLPPFLAPDELSCGYEGAQYVAGSMIAENRVLASPVSIQSLSLNGQFQDVVSMGLIAARQARTIIEHVRRVLDFELMAAAQAAEIRGPDHLSPVSQTVYETIRDEIPPVTEDRQLTGDFDRMEALTKGGELVRMVENTHGAEQLSLAFPEA</sequence>
<organism evidence="2 3">
    <name type="scientific">Halocatena salina</name>
    <dbReference type="NCBI Taxonomy" id="2934340"/>
    <lineage>
        <taxon>Archaea</taxon>
        <taxon>Methanobacteriati</taxon>
        <taxon>Methanobacteriota</taxon>
        <taxon>Stenosarchaea group</taxon>
        <taxon>Halobacteria</taxon>
        <taxon>Halobacteriales</taxon>
        <taxon>Natronomonadaceae</taxon>
        <taxon>Halocatena</taxon>
    </lineage>
</organism>
<dbReference type="SUPFAM" id="SSF48557">
    <property type="entry name" value="L-aspartase-like"/>
    <property type="match status" value="1"/>
</dbReference>
<dbReference type="Pfam" id="PF00221">
    <property type="entry name" value="Lyase_aromatic"/>
    <property type="match status" value="1"/>
</dbReference>
<geneLocation type="plasmid" evidence="2 3">
    <name>unnamed1</name>
</geneLocation>
<dbReference type="FunFam" id="1.10.275.10:FF:000005">
    <property type="entry name" value="Histidine ammonia-lyase"/>
    <property type="match status" value="1"/>
</dbReference>
<dbReference type="PANTHER" id="PTHR10362">
    <property type="entry name" value="HISTIDINE AMMONIA-LYASE"/>
    <property type="match status" value="1"/>
</dbReference>
<dbReference type="Gene3D" id="1.20.200.10">
    <property type="entry name" value="Fumarase/aspartase (Central domain)"/>
    <property type="match status" value="1"/>
</dbReference>